<gene>
    <name evidence="1" type="ORF">NEZAVI_LOCUS701</name>
</gene>
<reference evidence="1" key="1">
    <citation type="submission" date="2022-01" db="EMBL/GenBank/DDBJ databases">
        <authorList>
            <person name="King R."/>
        </authorList>
    </citation>
    <scope>NUCLEOTIDE SEQUENCE</scope>
</reference>
<dbReference type="AlphaFoldDB" id="A0A9P0GZJ3"/>
<protein>
    <submittedName>
        <fullName evidence="1">Uncharacterized protein</fullName>
    </submittedName>
</protein>
<name>A0A9P0GZJ3_NEZVI</name>
<accession>A0A9P0GZJ3</accession>
<dbReference type="EMBL" id="OV725077">
    <property type="protein sequence ID" value="CAH1389266.1"/>
    <property type="molecule type" value="Genomic_DNA"/>
</dbReference>
<proteinExistence type="predicted"/>
<evidence type="ECO:0000313" key="2">
    <source>
        <dbReference type="Proteomes" id="UP001152798"/>
    </source>
</evidence>
<organism evidence="1 2">
    <name type="scientific">Nezara viridula</name>
    <name type="common">Southern green stink bug</name>
    <name type="synonym">Cimex viridulus</name>
    <dbReference type="NCBI Taxonomy" id="85310"/>
    <lineage>
        <taxon>Eukaryota</taxon>
        <taxon>Metazoa</taxon>
        <taxon>Ecdysozoa</taxon>
        <taxon>Arthropoda</taxon>
        <taxon>Hexapoda</taxon>
        <taxon>Insecta</taxon>
        <taxon>Pterygota</taxon>
        <taxon>Neoptera</taxon>
        <taxon>Paraneoptera</taxon>
        <taxon>Hemiptera</taxon>
        <taxon>Heteroptera</taxon>
        <taxon>Panheteroptera</taxon>
        <taxon>Pentatomomorpha</taxon>
        <taxon>Pentatomoidea</taxon>
        <taxon>Pentatomidae</taxon>
        <taxon>Pentatominae</taxon>
        <taxon>Nezara</taxon>
    </lineage>
</organism>
<dbReference type="Proteomes" id="UP001152798">
    <property type="component" value="Chromosome 1"/>
</dbReference>
<sequence>MMESDDYFLLNRELGSAETCAAWRQSTPALLMESCRSQGLLDTISCPFVGTIIVQSKRPGLGANGLNEQPPSISVNNQRVHLTPSLSSLLRHIQQRSLLDDVR</sequence>
<evidence type="ECO:0000313" key="1">
    <source>
        <dbReference type="EMBL" id="CAH1389266.1"/>
    </source>
</evidence>
<keyword evidence="2" id="KW-1185">Reference proteome</keyword>